<evidence type="ECO:0000256" key="1">
    <source>
        <dbReference type="ARBA" id="ARBA00007162"/>
    </source>
</evidence>
<dbReference type="Pfam" id="PF12974">
    <property type="entry name" value="Phosphonate-bd"/>
    <property type="match status" value="1"/>
</dbReference>
<protein>
    <submittedName>
        <fullName evidence="3">Phosphate/phosphite/phosphonate ABC transporter substrate-binding protein</fullName>
    </submittedName>
</protein>
<dbReference type="AlphaFoldDB" id="A0A328FEB0"/>
<comment type="similarity">
    <text evidence="1">Belongs to the phosphate/phosphite/phosphonate binding protein family.</text>
</comment>
<dbReference type="PANTHER" id="PTHR35841">
    <property type="entry name" value="PHOSPHONATES-BINDING PERIPLASMIC PROTEIN"/>
    <property type="match status" value="1"/>
</dbReference>
<evidence type="ECO:0000313" key="6">
    <source>
        <dbReference type="Proteomes" id="UP000293902"/>
    </source>
</evidence>
<sequence length="272" mass="30745">MKVLKILTIIVIIYQTFTLNAMSQIKFGVISIIDPVVLTQRMAPITVYLSNCLNDRISLKLGRDYKEIMDKLVNGDLDMGFIGPAPYVKIKDRVEIVATLVSDGTPYFNSVIVVRKDSEITDITELAQKKFAFGSPYSTLSFYVPAHILHTHKVLSRLGNYNFLGKHDQVAKNVILGKYDAGGIKESVYLQYPNYLKILHKSEPFYDFVIVVRKNFDLSLKNRLETALLNLKSSSVLSAFKPGATGFIKGQKSNYEDIATIIEVIDRLRRKQ</sequence>
<evidence type="ECO:0000256" key="2">
    <source>
        <dbReference type="ARBA" id="ARBA00022729"/>
    </source>
</evidence>
<evidence type="ECO:0000313" key="5">
    <source>
        <dbReference type="Proteomes" id="UP000248798"/>
    </source>
</evidence>
<gene>
    <name evidence="3" type="primary">phnD</name>
    <name evidence="4" type="ORF">DO021_06105</name>
    <name evidence="3" type="ORF">EYB58_01735</name>
</gene>
<keyword evidence="2" id="KW-0732">Signal</keyword>
<dbReference type="RefSeq" id="WP_111954754.1">
    <property type="nucleotide sequence ID" value="NZ_CP036313.1"/>
</dbReference>
<dbReference type="OrthoDB" id="527737at2"/>
<evidence type="ECO:0000313" key="3">
    <source>
        <dbReference type="EMBL" id="QBH11757.1"/>
    </source>
</evidence>
<dbReference type="Proteomes" id="UP000248798">
    <property type="component" value="Unassembled WGS sequence"/>
</dbReference>
<reference evidence="4 5" key="1">
    <citation type="submission" date="2018-06" db="EMBL/GenBank/DDBJ databases">
        <title>Complete Genome Sequence of Desulfobacter hydrogenophilus (DSM3380).</title>
        <authorList>
            <person name="Marietou A."/>
            <person name="Schreiber L."/>
            <person name="Marshall I."/>
            <person name="Jorgensen B."/>
        </authorList>
    </citation>
    <scope>NUCLEOTIDE SEQUENCE [LARGE SCALE GENOMIC DNA]</scope>
    <source>
        <strain evidence="4 5">DSM 3380</strain>
    </source>
</reference>
<keyword evidence="6" id="KW-1185">Reference proteome</keyword>
<dbReference type="PANTHER" id="PTHR35841:SF1">
    <property type="entry name" value="PHOSPHONATES-BINDING PERIPLASMIC PROTEIN"/>
    <property type="match status" value="1"/>
</dbReference>
<dbReference type="EMBL" id="CP036313">
    <property type="protein sequence ID" value="QBH11757.1"/>
    <property type="molecule type" value="Genomic_DNA"/>
</dbReference>
<evidence type="ECO:0000313" key="4">
    <source>
        <dbReference type="EMBL" id="RAM02968.1"/>
    </source>
</evidence>
<proteinExistence type="inferred from homology"/>
<dbReference type="GO" id="GO:0055085">
    <property type="term" value="P:transmembrane transport"/>
    <property type="evidence" value="ECO:0007669"/>
    <property type="project" value="InterPro"/>
</dbReference>
<dbReference type="SUPFAM" id="SSF53850">
    <property type="entry name" value="Periplasmic binding protein-like II"/>
    <property type="match status" value="1"/>
</dbReference>
<dbReference type="EMBL" id="QLNI01000009">
    <property type="protein sequence ID" value="RAM02968.1"/>
    <property type="molecule type" value="Genomic_DNA"/>
</dbReference>
<dbReference type="NCBIfam" id="TIGR01098">
    <property type="entry name" value="3A0109s03R"/>
    <property type="match status" value="1"/>
</dbReference>
<organism evidence="4 5">
    <name type="scientific">Desulfobacter hydrogenophilus</name>
    <dbReference type="NCBI Taxonomy" id="2291"/>
    <lineage>
        <taxon>Bacteria</taxon>
        <taxon>Pseudomonadati</taxon>
        <taxon>Thermodesulfobacteriota</taxon>
        <taxon>Desulfobacteria</taxon>
        <taxon>Desulfobacterales</taxon>
        <taxon>Desulfobacteraceae</taxon>
        <taxon>Desulfobacter</taxon>
    </lineage>
</organism>
<accession>A0A328FEB0</accession>
<reference evidence="3 6" key="2">
    <citation type="submission" date="2019-02" db="EMBL/GenBank/DDBJ databases">
        <title>Complete genome sequence of Desulfobacter hydrogenophilus AcRS1.</title>
        <authorList>
            <person name="Marietou A."/>
            <person name="Lund M.B."/>
            <person name="Marshall I.P.G."/>
            <person name="Schreiber L."/>
            <person name="Jorgensen B."/>
        </authorList>
    </citation>
    <scope>NUCLEOTIDE SEQUENCE [LARGE SCALE GENOMIC DNA]</scope>
    <source>
        <strain evidence="3 6">AcRS1</strain>
    </source>
</reference>
<dbReference type="InterPro" id="IPR005770">
    <property type="entry name" value="PhnD"/>
</dbReference>
<dbReference type="Proteomes" id="UP000293902">
    <property type="component" value="Chromosome"/>
</dbReference>
<name>A0A328FEB0_9BACT</name>
<dbReference type="GO" id="GO:0043190">
    <property type="term" value="C:ATP-binding cassette (ABC) transporter complex"/>
    <property type="evidence" value="ECO:0007669"/>
    <property type="project" value="InterPro"/>
</dbReference>
<dbReference type="Gene3D" id="3.40.190.10">
    <property type="entry name" value="Periplasmic binding protein-like II"/>
    <property type="match status" value="2"/>
</dbReference>